<feature type="signal peptide" evidence="1">
    <location>
        <begin position="1"/>
        <end position="23"/>
    </location>
</feature>
<dbReference type="InParanoid" id="C5KW06"/>
<dbReference type="GeneID" id="9046666"/>
<gene>
    <name evidence="2" type="ORF">Pmar_PMAR010674</name>
</gene>
<feature type="chain" id="PRO_5002954388" evidence="1">
    <location>
        <begin position="24"/>
        <end position="93"/>
    </location>
</feature>
<name>C5KW06_PERM5</name>
<accession>C5KW06</accession>
<keyword evidence="1" id="KW-0732">Signal</keyword>
<dbReference type="Proteomes" id="UP000007800">
    <property type="component" value="Unassembled WGS sequence"/>
</dbReference>
<proteinExistence type="predicted"/>
<organism evidence="3">
    <name type="scientific">Perkinsus marinus (strain ATCC 50983 / TXsc)</name>
    <dbReference type="NCBI Taxonomy" id="423536"/>
    <lineage>
        <taxon>Eukaryota</taxon>
        <taxon>Sar</taxon>
        <taxon>Alveolata</taxon>
        <taxon>Perkinsozoa</taxon>
        <taxon>Perkinsea</taxon>
        <taxon>Perkinsida</taxon>
        <taxon>Perkinsidae</taxon>
        <taxon>Perkinsus</taxon>
    </lineage>
</organism>
<dbReference type="RefSeq" id="XP_002779542.1">
    <property type="nucleotide sequence ID" value="XM_002779496.1"/>
</dbReference>
<sequence>MRLNTIVVFLLGLVIEVMMPVDGSNAILVDTDEIPIELTAGEALGCVMKRKPIPGRARYPDRGFEIRMKTTTDGGLVLFEFTDFTKKLLIYKM</sequence>
<dbReference type="AlphaFoldDB" id="C5KW06"/>
<protein>
    <submittedName>
        <fullName evidence="2">Uncharacterized protein</fullName>
    </submittedName>
</protein>
<dbReference type="EMBL" id="GG676790">
    <property type="protein sequence ID" value="EER11337.1"/>
    <property type="molecule type" value="Genomic_DNA"/>
</dbReference>
<reference evidence="2 3" key="1">
    <citation type="submission" date="2008-07" db="EMBL/GenBank/DDBJ databases">
        <authorList>
            <person name="El-Sayed N."/>
            <person name="Caler E."/>
            <person name="Inman J."/>
            <person name="Amedeo P."/>
            <person name="Hass B."/>
            <person name="Wortman J."/>
        </authorList>
    </citation>
    <scope>NUCLEOTIDE SEQUENCE [LARGE SCALE GENOMIC DNA]</scope>
    <source>
        <strain evidence="3">ATCC 50983 / TXsc</strain>
    </source>
</reference>
<evidence type="ECO:0000313" key="2">
    <source>
        <dbReference type="EMBL" id="EER11337.1"/>
    </source>
</evidence>
<evidence type="ECO:0000256" key="1">
    <source>
        <dbReference type="SAM" id="SignalP"/>
    </source>
</evidence>
<keyword evidence="3" id="KW-1185">Reference proteome</keyword>
<evidence type="ECO:0000313" key="3">
    <source>
        <dbReference type="Proteomes" id="UP000007800"/>
    </source>
</evidence>